<evidence type="ECO:0008006" key="4">
    <source>
        <dbReference type="Google" id="ProtNLM"/>
    </source>
</evidence>
<keyword evidence="1" id="KW-1133">Transmembrane helix</keyword>
<comment type="caution">
    <text evidence="2">The sequence shown here is derived from an EMBL/GenBank/DDBJ whole genome shotgun (WGS) entry which is preliminary data.</text>
</comment>
<feature type="transmembrane region" description="Helical" evidence="1">
    <location>
        <begin position="54"/>
        <end position="81"/>
    </location>
</feature>
<reference evidence="2 3" key="1">
    <citation type="submission" date="2020-09" db="EMBL/GenBank/DDBJ databases">
        <title>Eikenella S3660 sp. nov., isolated from a throat swab.</title>
        <authorList>
            <person name="Buhl M."/>
        </authorList>
    </citation>
    <scope>NUCLEOTIDE SEQUENCE [LARGE SCALE GENOMIC DNA]</scope>
    <source>
        <strain evidence="2 3">S3360</strain>
    </source>
</reference>
<evidence type="ECO:0000313" key="3">
    <source>
        <dbReference type="Proteomes" id="UP000768471"/>
    </source>
</evidence>
<gene>
    <name evidence="2" type="ORF">H9Q10_10060</name>
</gene>
<feature type="transmembrane region" description="Helical" evidence="1">
    <location>
        <begin position="126"/>
        <end position="144"/>
    </location>
</feature>
<dbReference type="Proteomes" id="UP000768471">
    <property type="component" value="Unassembled WGS sequence"/>
</dbReference>
<keyword evidence="1" id="KW-0472">Membrane</keyword>
<dbReference type="EMBL" id="JACSGR010000007">
    <property type="protein sequence ID" value="MBH5330005.1"/>
    <property type="molecule type" value="Genomic_DNA"/>
</dbReference>
<sequence>MDTASPTLPSRPLGLTIFCPLMAVAGLLWAVTIAKFVIGTWDVFVNQLDDYEAILAMIVGVVGITIEPFAVAVAMVACALGLWRRHKWARMMFLCVGGLHLIWLISSQLFAKAMGYPSIGGNSPFSFPWLGLIVFTTAILYLYLRVPKTYFREASPTAVIPISKS</sequence>
<accession>A0ABS0NCM5</accession>
<keyword evidence="3" id="KW-1185">Reference proteome</keyword>
<evidence type="ECO:0000313" key="2">
    <source>
        <dbReference type="EMBL" id="MBH5330005.1"/>
    </source>
</evidence>
<dbReference type="RefSeq" id="WP_197903847.1">
    <property type="nucleotide sequence ID" value="NZ_JACSGR010000007.1"/>
</dbReference>
<protein>
    <recommendedName>
        <fullName evidence="4">DUF2569 domain-containing protein</fullName>
    </recommendedName>
</protein>
<feature type="transmembrane region" description="Helical" evidence="1">
    <location>
        <begin position="12"/>
        <end position="34"/>
    </location>
</feature>
<feature type="transmembrane region" description="Helical" evidence="1">
    <location>
        <begin position="88"/>
        <end position="106"/>
    </location>
</feature>
<keyword evidence="1" id="KW-0812">Transmembrane</keyword>
<evidence type="ECO:0000256" key="1">
    <source>
        <dbReference type="SAM" id="Phobius"/>
    </source>
</evidence>
<organism evidence="2 3">
    <name type="scientific">Eikenella glucosivorans</name>
    <dbReference type="NCBI Taxonomy" id="2766967"/>
    <lineage>
        <taxon>Bacteria</taxon>
        <taxon>Pseudomonadati</taxon>
        <taxon>Pseudomonadota</taxon>
        <taxon>Betaproteobacteria</taxon>
        <taxon>Neisseriales</taxon>
        <taxon>Neisseriaceae</taxon>
        <taxon>Eikenella</taxon>
    </lineage>
</organism>
<name>A0ABS0NCM5_9NEIS</name>
<proteinExistence type="predicted"/>